<dbReference type="Proteomes" id="UP000000238">
    <property type="component" value="Chromosome"/>
</dbReference>
<gene>
    <name evidence="1" type="ordered locus">HCH_00081</name>
</gene>
<proteinExistence type="predicted"/>
<evidence type="ECO:0000313" key="1">
    <source>
        <dbReference type="EMBL" id="ABC27002.1"/>
    </source>
</evidence>
<name>Q2SQS2_HAHCH</name>
<dbReference type="HOGENOM" id="CLU_1945734_0_0_6"/>
<reference evidence="1 2" key="1">
    <citation type="journal article" date="2005" name="Nucleic Acids Res.">
        <title>Genomic blueprint of Hahella chejuensis, a marine microbe producing an algicidal agent.</title>
        <authorList>
            <person name="Jeong H."/>
            <person name="Yim J.H."/>
            <person name="Lee C."/>
            <person name="Choi S.-H."/>
            <person name="Park Y.K."/>
            <person name="Yoon S.H."/>
            <person name="Hur C.-G."/>
            <person name="Kang H.-Y."/>
            <person name="Kim D."/>
            <person name="Lee H.H."/>
            <person name="Park K.H."/>
            <person name="Park S.-H."/>
            <person name="Park H.-S."/>
            <person name="Lee H.K."/>
            <person name="Oh T.K."/>
            <person name="Kim J.F."/>
        </authorList>
    </citation>
    <scope>NUCLEOTIDE SEQUENCE [LARGE SCALE GENOMIC DNA]</scope>
    <source>
        <strain evidence="1 2">KCTC 2396</strain>
    </source>
</reference>
<sequence length="137" mass="15060">MIECKVKAGFFVLRPCEAPSAMTCSICSRPMCLRHSMTVEGELLCTECAAVQGDSDTGDDEGYMEDDAYMDDDGGNSARWFYYYRQHYYTETGDADMLTQDHGFGADEVAAFVGAADMLDMQDDLGGDDDSADLFDS</sequence>
<evidence type="ECO:0000313" key="2">
    <source>
        <dbReference type="Proteomes" id="UP000000238"/>
    </source>
</evidence>
<dbReference type="KEGG" id="hch:HCH_00081"/>
<protein>
    <submittedName>
        <fullName evidence="1">Uncharacterized protein</fullName>
    </submittedName>
</protein>
<keyword evidence="2" id="KW-1185">Reference proteome</keyword>
<dbReference type="OrthoDB" id="5383148at2"/>
<accession>Q2SQS2</accession>
<dbReference type="EMBL" id="CP000155">
    <property type="protein sequence ID" value="ABC27002.1"/>
    <property type="molecule type" value="Genomic_DNA"/>
</dbReference>
<dbReference type="STRING" id="349521.HCH_00081"/>
<dbReference type="AlphaFoldDB" id="Q2SQS2"/>
<dbReference type="eggNOG" id="ENOG5033DA3">
    <property type="taxonomic scope" value="Bacteria"/>
</dbReference>
<dbReference type="RefSeq" id="WP_011394079.1">
    <property type="nucleotide sequence ID" value="NC_007645.1"/>
</dbReference>
<organism evidence="1 2">
    <name type="scientific">Hahella chejuensis (strain KCTC 2396)</name>
    <dbReference type="NCBI Taxonomy" id="349521"/>
    <lineage>
        <taxon>Bacteria</taxon>
        <taxon>Pseudomonadati</taxon>
        <taxon>Pseudomonadota</taxon>
        <taxon>Gammaproteobacteria</taxon>
        <taxon>Oceanospirillales</taxon>
        <taxon>Hahellaceae</taxon>
        <taxon>Hahella</taxon>
    </lineage>
</organism>